<dbReference type="CDD" id="cd07377">
    <property type="entry name" value="WHTH_GntR"/>
    <property type="match status" value="1"/>
</dbReference>
<dbReference type="Gene3D" id="1.20.120.530">
    <property type="entry name" value="GntR ligand-binding domain-like"/>
    <property type="match status" value="1"/>
</dbReference>
<dbReference type="InterPro" id="IPR036388">
    <property type="entry name" value="WH-like_DNA-bd_sf"/>
</dbReference>
<dbReference type="PANTHER" id="PTHR43537">
    <property type="entry name" value="TRANSCRIPTIONAL REGULATOR, GNTR FAMILY"/>
    <property type="match status" value="1"/>
</dbReference>
<name>K2NUV7_9HYPH</name>
<dbReference type="InterPro" id="IPR011711">
    <property type="entry name" value="GntR_C"/>
</dbReference>
<dbReference type="AlphaFoldDB" id="K2NUV7"/>
<organism evidence="5 6">
    <name type="scientific">Nitratireductor indicus C115</name>
    <dbReference type="NCBI Taxonomy" id="1231190"/>
    <lineage>
        <taxon>Bacteria</taxon>
        <taxon>Pseudomonadati</taxon>
        <taxon>Pseudomonadota</taxon>
        <taxon>Alphaproteobacteria</taxon>
        <taxon>Hyphomicrobiales</taxon>
        <taxon>Phyllobacteriaceae</taxon>
        <taxon>Nitratireductor</taxon>
    </lineage>
</organism>
<evidence type="ECO:0000259" key="4">
    <source>
        <dbReference type="PROSITE" id="PS50949"/>
    </source>
</evidence>
<feature type="domain" description="HTH gntR-type" evidence="4">
    <location>
        <begin position="15"/>
        <end position="83"/>
    </location>
</feature>
<evidence type="ECO:0000256" key="3">
    <source>
        <dbReference type="ARBA" id="ARBA00023163"/>
    </source>
</evidence>
<evidence type="ECO:0000256" key="1">
    <source>
        <dbReference type="ARBA" id="ARBA00023015"/>
    </source>
</evidence>
<dbReference type="PANTHER" id="PTHR43537:SF44">
    <property type="entry name" value="GNTR FAMILY REGULATORY PROTEIN"/>
    <property type="match status" value="1"/>
</dbReference>
<keyword evidence="6" id="KW-1185">Reference proteome</keyword>
<dbReference type="PATRIC" id="fig|1231190.3.peg.3188"/>
<sequence>MSPTNGNNRRLNPPRSYASKVADILRDEIQRGVFRPGERLPTEVVLGETFGVSRAVIREAIFALKQDGIVESYQGRGIFVAQSLPEATFRLARAELNDSDEIDRVFEFLLAHEAAAAALAAERRNEADLSRIRMALEAIDHAIERGENGIEQDMAFHSEILAATKNHLFVSFGAFLENRVRHLIREARANSSRKGLTQYVQEEHRAIYAAIADGDKEAARNAAETHLANAAARLRVYSAVTPVPAR</sequence>
<accession>K2NUV7</accession>
<dbReference type="OrthoDB" id="9812645at2"/>
<dbReference type="Gene3D" id="1.10.10.10">
    <property type="entry name" value="Winged helix-like DNA-binding domain superfamily/Winged helix DNA-binding domain"/>
    <property type="match status" value="1"/>
</dbReference>
<dbReference type="PROSITE" id="PS50949">
    <property type="entry name" value="HTH_GNTR"/>
    <property type="match status" value="1"/>
</dbReference>
<dbReference type="eggNOG" id="COG2186">
    <property type="taxonomic scope" value="Bacteria"/>
</dbReference>
<keyword evidence="1" id="KW-0805">Transcription regulation</keyword>
<dbReference type="Proteomes" id="UP000007374">
    <property type="component" value="Unassembled WGS sequence"/>
</dbReference>
<evidence type="ECO:0000313" key="6">
    <source>
        <dbReference type="Proteomes" id="UP000007374"/>
    </source>
</evidence>
<dbReference type="SMART" id="SM00345">
    <property type="entry name" value="HTH_GNTR"/>
    <property type="match status" value="1"/>
</dbReference>
<dbReference type="Pfam" id="PF00392">
    <property type="entry name" value="GntR"/>
    <property type="match status" value="1"/>
</dbReference>
<dbReference type="GO" id="GO:0003700">
    <property type="term" value="F:DNA-binding transcription factor activity"/>
    <property type="evidence" value="ECO:0007669"/>
    <property type="project" value="InterPro"/>
</dbReference>
<dbReference type="EMBL" id="AMSI01000010">
    <property type="protein sequence ID" value="EKF41604.1"/>
    <property type="molecule type" value="Genomic_DNA"/>
</dbReference>
<dbReference type="SMART" id="SM00895">
    <property type="entry name" value="FCD"/>
    <property type="match status" value="1"/>
</dbReference>
<dbReference type="SUPFAM" id="SSF48008">
    <property type="entry name" value="GntR ligand-binding domain-like"/>
    <property type="match status" value="1"/>
</dbReference>
<evidence type="ECO:0000313" key="5">
    <source>
        <dbReference type="EMBL" id="EKF41604.1"/>
    </source>
</evidence>
<keyword evidence="3" id="KW-0804">Transcription</keyword>
<dbReference type="PRINTS" id="PR00035">
    <property type="entry name" value="HTHGNTR"/>
</dbReference>
<dbReference type="GO" id="GO:0003677">
    <property type="term" value="F:DNA binding"/>
    <property type="evidence" value="ECO:0007669"/>
    <property type="project" value="UniProtKB-KW"/>
</dbReference>
<proteinExistence type="predicted"/>
<dbReference type="RefSeq" id="WP_009451258.1">
    <property type="nucleotide sequence ID" value="NZ_AMSI01000010.1"/>
</dbReference>
<protein>
    <submittedName>
        <fullName evidence="5">GntR family transcriptional regulator</fullName>
    </submittedName>
</protein>
<reference evidence="5 6" key="1">
    <citation type="journal article" date="2012" name="J. Bacteriol.">
        <title>Genome Sequence of Nitratireductor indicus Type Strain C115.</title>
        <authorList>
            <person name="Lai Q."/>
            <person name="Li G."/>
            <person name="Yu Z."/>
            <person name="Shao Z."/>
        </authorList>
    </citation>
    <scope>NUCLEOTIDE SEQUENCE [LARGE SCALE GENOMIC DNA]</scope>
    <source>
        <strain evidence="5 6">C115</strain>
    </source>
</reference>
<keyword evidence="2" id="KW-0238">DNA-binding</keyword>
<evidence type="ECO:0000256" key="2">
    <source>
        <dbReference type="ARBA" id="ARBA00023125"/>
    </source>
</evidence>
<dbReference type="Pfam" id="PF07729">
    <property type="entry name" value="FCD"/>
    <property type="match status" value="1"/>
</dbReference>
<dbReference type="InterPro" id="IPR036390">
    <property type="entry name" value="WH_DNA-bd_sf"/>
</dbReference>
<dbReference type="STRING" id="721133.SAMN05216176_110140"/>
<dbReference type="InterPro" id="IPR000524">
    <property type="entry name" value="Tscrpt_reg_HTH_GntR"/>
</dbReference>
<gene>
    <name evidence="5" type="ORF">NA8A_15386</name>
</gene>
<dbReference type="InterPro" id="IPR008920">
    <property type="entry name" value="TF_FadR/GntR_C"/>
</dbReference>
<comment type="caution">
    <text evidence="5">The sequence shown here is derived from an EMBL/GenBank/DDBJ whole genome shotgun (WGS) entry which is preliminary data.</text>
</comment>
<dbReference type="SUPFAM" id="SSF46785">
    <property type="entry name" value="Winged helix' DNA-binding domain"/>
    <property type="match status" value="1"/>
</dbReference>